<dbReference type="KEGG" id="hro:HELRODRAFT_182626"/>
<proteinExistence type="predicted"/>
<feature type="region of interest" description="Disordered" evidence="1">
    <location>
        <begin position="118"/>
        <end position="150"/>
    </location>
</feature>
<dbReference type="HOGENOM" id="CLU_1429477_0_0_1"/>
<dbReference type="EMBL" id="KB097747">
    <property type="protein sequence ID" value="ESN90795.1"/>
    <property type="molecule type" value="Genomic_DNA"/>
</dbReference>
<dbReference type="CTD" id="20208628"/>
<dbReference type="InParanoid" id="T1FIH9"/>
<dbReference type="GeneID" id="20208628"/>
<dbReference type="EMBL" id="AMQM01008280">
    <property type="status" value="NOT_ANNOTATED_CDS"/>
    <property type="molecule type" value="Genomic_DNA"/>
</dbReference>
<reference evidence="4" key="1">
    <citation type="submission" date="2012-12" db="EMBL/GenBank/DDBJ databases">
        <authorList>
            <person name="Hellsten U."/>
            <person name="Grimwood J."/>
            <person name="Chapman J.A."/>
            <person name="Shapiro H."/>
            <person name="Aerts A."/>
            <person name="Otillar R.P."/>
            <person name="Terry A.Y."/>
            <person name="Boore J.L."/>
            <person name="Simakov O."/>
            <person name="Marletaz F."/>
            <person name="Cho S.-J."/>
            <person name="Edsinger-Gonzales E."/>
            <person name="Havlak P."/>
            <person name="Kuo D.-H."/>
            <person name="Larsson T."/>
            <person name="Lv J."/>
            <person name="Arendt D."/>
            <person name="Savage R."/>
            <person name="Osoegawa K."/>
            <person name="de Jong P."/>
            <person name="Lindberg D.R."/>
            <person name="Seaver E.C."/>
            <person name="Weisblat D.A."/>
            <person name="Putnam N.H."/>
            <person name="Grigoriev I.V."/>
            <person name="Rokhsar D.S."/>
        </authorList>
    </citation>
    <scope>NUCLEOTIDE SEQUENCE</scope>
</reference>
<evidence type="ECO:0000313" key="4">
    <source>
        <dbReference type="Proteomes" id="UP000015101"/>
    </source>
</evidence>
<keyword evidence="4" id="KW-1185">Reference proteome</keyword>
<dbReference type="EMBL" id="AMQM01008281">
    <property type="status" value="NOT_ANNOTATED_CDS"/>
    <property type="molecule type" value="Genomic_DNA"/>
</dbReference>
<dbReference type="Proteomes" id="UP000015101">
    <property type="component" value="Unassembled WGS sequence"/>
</dbReference>
<dbReference type="RefSeq" id="XP_009031119.1">
    <property type="nucleotide sequence ID" value="XM_009032871.1"/>
</dbReference>
<dbReference type="AlphaFoldDB" id="T1FIH9"/>
<evidence type="ECO:0000313" key="2">
    <source>
        <dbReference type="EMBL" id="ESN90795.1"/>
    </source>
</evidence>
<dbReference type="EnsemblMetazoa" id="HelroT182626">
    <property type="protein sequence ID" value="HelroP182626"/>
    <property type="gene ID" value="HelroG182626"/>
</dbReference>
<evidence type="ECO:0000256" key="1">
    <source>
        <dbReference type="SAM" id="MobiDB-lite"/>
    </source>
</evidence>
<accession>T1FIH9</accession>
<name>T1FIH9_HELRO</name>
<protein>
    <submittedName>
        <fullName evidence="2 3">Uncharacterized protein</fullName>
    </submittedName>
</protein>
<organism evidence="3 4">
    <name type="scientific">Helobdella robusta</name>
    <name type="common">Californian leech</name>
    <dbReference type="NCBI Taxonomy" id="6412"/>
    <lineage>
        <taxon>Eukaryota</taxon>
        <taxon>Metazoa</taxon>
        <taxon>Spiralia</taxon>
        <taxon>Lophotrochozoa</taxon>
        <taxon>Annelida</taxon>
        <taxon>Clitellata</taxon>
        <taxon>Hirudinea</taxon>
        <taxon>Rhynchobdellida</taxon>
        <taxon>Glossiphoniidae</taxon>
        <taxon>Helobdella</taxon>
    </lineage>
</organism>
<reference evidence="2 4" key="2">
    <citation type="journal article" date="2013" name="Nature">
        <title>Insights into bilaterian evolution from three spiralian genomes.</title>
        <authorList>
            <person name="Simakov O."/>
            <person name="Marletaz F."/>
            <person name="Cho S.J."/>
            <person name="Edsinger-Gonzales E."/>
            <person name="Havlak P."/>
            <person name="Hellsten U."/>
            <person name="Kuo D.H."/>
            <person name="Larsson T."/>
            <person name="Lv J."/>
            <person name="Arendt D."/>
            <person name="Savage R."/>
            <person name="Osoegawa K."/>
            <person name="de Jong P."/>
            <person name="Grimwood J."/>
            <person name="Chapman J.A."/>
            <person name="Shapiro H."/>
            <person name="Aerts A."/>
            <person name="Otillar R.P."/>
            <person name="Terry A.Y."/>
            <person name="Boore J.L."/>
            <person name="Grigoriev I.V."/>
            <person name="Lindberg D.R."/>
            <person name="Seaver E.C."/>
            <person name="Weisblat D.A."/>
            <person name="Putnam N.H."/>
            <person name="Rokhsar D.S."/>
        </authorList>
    </citation>
    <scope>NUCLEOTIDE SEQUENCE</scope>
</reference>
<sequence length="190" mass="21745">MAKLTKITNSQDNYSIAQLDHLGGYKILTNVKNKSLNDGKNNDSSFEIKPLTCTWKKNLVLFYLDDDMNDGFIADEDEFFIAASLINRKDVNEESYNMHQRYPSGHPTPRKLNRKKALASSDNKINKGPRHLPMARGTETTKTWREPKRNNTGFKRKTWLSGCSTAQEKNMPGKILKELEISEQGHIQDI</sequence>
<gene>
    <name evidence="3" type="primary">20208628</name>
    <name evidence="2" type="ORF">HELRODRAFT_182626</name>
</gene>
<evidence type="ECO:0000313" key="3">
    <source>
        <dbReference type="EnsemblMetazoa" id="HelroP182626"/>
    </source>
</evidence>
<reference evidence="3" key="3">
    <citation type="submission" date="2015-06" db="UniProtKB">
        <authorList>
            <consortium name="EnsemblMetazoa"/>
        </authorList>
    </citation>
    <scope>IDENTIFICATION</scope>
</reference>